<dbReference type="InterPro" id="IPR009057">
    <property type="entry name" value="Homeodomain-like_sf"/>
</dbReference>
<reference evidence="5" key="1">
    <citation type="journal article" date="2017" name="Proc. Natl. Acad. Sci. U.S.A.">
        <title>Simulation of Deepwater Horizon oil plume reveals substrate specialization within a complex community of hydrocarbon degraders.</title>
        <authorList>
            <person name="Hu P."/>
            <person name="Dubinsky E.A."/>
            <person name="Probst A.J."/>
            <person name="Wang J."/>
            <person name="Sieber C.M.K."/>
            <person name="Tom L.M."/>
            <person name="Gardinali P."/>
            <person name="Banfield J.F."/>
            <person name="Atlas R.M."/>
            <person name="Andersen G.L."/>
        </authorList>
    </citation>
    <scope>NUCLEOTIDE SEQUENCE [LARGE SCALE GENOMIC DNA]</scope>
</reference>
<dbReference type="Gene3D" id="1.10.357.10">
    <property type="entry name" value="Tetracycline Repressor, domain 2"/>
    <property type="match status" value="1"/>
</dbReference>
<evidence type="ECO:0000256" key="1">
    <source>
        <dbReference type="ARBA" id="ARBA00023125"/>
    </source>
</evidence>
<accession>A0A1Y5EI00</accession>
<dbReference type="Pfam" id="PF00440">
    <property type="entry name" value="TetR_N"/>
    <property type="match status" value="1"/>
</dbReference>
<dbReference type="PROSITE" id="PS50977">
    <property type="entry name" value="HTH_TETR_2"/>
    <property type="match status" value="1"/>
</dbReference>
<dbReference type="Proteomes" id="UP000243053">
    <property type="component" value="Unassembled WGS sequence"/>
</dbReference>
<keyword evidence="1 2" id="KW-0238">DNA-binding</keyword>
<dbReference type="SUPFAM" id="SSF46689">
    <property type="entry name" value="Homeodomain-like"/>
    <property type="match status" value="1"/>
</dbReference>
<dbReference type="PROSITE" id="PS01081">
    <property type="entry name" value="HTH_TETR_1"/>
    <property type="match status" value="1"/>
</dbReference>
<evidence type="ECO:0000256" key="2">
    <source>
        <dbReference type="PROSITE-ProRule" id="PRU00335"/>
    </source>
</evidence>
<dbReference type="AlphaFoldDB" id="A0A1Y5EI00"/>
<dbReference type="PANTHER" id="PTHR30055:SF222">
    <property type="entry name" value="REGULATORY PROTEIN"/>
    <property type="match status" value="1"/>
</dbReference>
<evidence type="ECO:0000259" key="3">
    <source>
        <dbReference type="PROSITE" id="PS50977"/>
    </source>
</evidence>
<dbReference type="GO" id="GO:0003677">
    <property type="term" value="F:DNA binding"/>
    <property type="evidence" value="ECO:0007669"/>
    <property type="project" value="UniProtKB-UniRule"/>
</dbReference>
<evidence type="ECO:0000313" key="4">
    <source>
        <dbReference type="EMBL" id="OUR82030.1"/>
    </source>
</evidence>
<dbReference type="PRINTS" id="PR00455">
    <property type="entry name" value="HTHTETR"/>
</dbReference>
<gene>
    <name evidence="4" type="ORF">A9Q75_06950</name>
</gene>
<dbReference type="InterPro" id="IPR050109">
    <property type="entry name" value="HTH-type_TetR-like_transc_reg"/>
</dbReference>
<protein>
    <recommendedName>
        <fullName evidence="3">HTH tetR-type domain-containing protein</fullName>
    </recommendedName>
</protein>
<feature type="DNA-binding region" description="H-T-H motif" evidence="2">
    <location>
        <begin position="32"/>
        <end position="51"/>
    </location>
</feature>
<dbReference type="PANTHER" id="PTHR30055">
    <property type="entry name" value="HTH-TYPE TRANSCRIPTIONAL REGULATOR RUTR"/>
    <property type="match status" value="1"/>
</dbReference>
<name>A0A1Y5EI00_COLPS</name>
<dbReference type="InterPro" id="IPR001647">
    <property type="entry name" value="HTH_TetR"/>
</dbReference>
<proteinExistence type="predicted"/>
<organism evidence="4 5">
    <name type="scientific">Colwellia psychrerythraea</name>
    <name type="common">Vibrio psychroerythus</name>
    <dbReference type="NCBI Taxonomy" id="28229"/>
    <lineage>
        <taxon>Bacteria</taxon>
        <taxon>Pseudomonadati</taxon>
        <taxon>Pseudomonadota</taxon>
        <taxon>Gammaproteobacteria</taxon>
        <taxon>Alteromonadales</taxon>
        <taxon>Colwelliaceae</taxon>
        <taxon>Colwellia</taxon>
    </lineage>
</organism>
<evidence type="ECO:0000313" key="5">
    <source>
        <dbReference type="Proteomes" id="UP000243053"/>
    </source>
</evidence>
<dbReference type="InterPro" id="IPR023772">
    <property type="entry name" value="DNA-bd_HTH_TetR-type_CS"/>
</dbReference>
<dbReference type="EMBL" id="MAAF01000042">
    <property type="protein sequence ID" value="OUR82030.1"/>
    <property type="molecule type" value="Genomic_DNA"/>
</dbReference>
<comment type="caution">
    <text evidence="4">The sequence shown here is derived from an EMBL/GenBank/DDBJ whole genome shotgun (WGS) entry which is preliminary data.</text>
</comment>
<sequence length="195" mass="22054">MPVNSSQPKNKKQQLLDAALALFVNQGIYATSTASIAKTAGVATGTLFHHFPSKDALVLELYKNIKQEFALQIAPFELDVAQLEQQAKVIWQQAIDWALANADQQQFCLLVMQYQPLSAQTKAQIFADEFGFLKEIMLFGQQHQLIANYPIELMLESAHGQFLTSSQFFINNTDLAQDAKYREAAFNLFWQSFTR</sequence>
<feature type="domain" description="HTH tetR-type" evidence="3">
    <location>
        <begin position="9"/>
        <end position="69"/>
    </location>
</feature>